<organism evidence="1 2">
    <name type="scientific">Nocardia puris</name>
    <dbReference type="NCBI Taxonomy" id="208602"/>
    <lineage>
        <taxon>Bacteria</taxon>
        <taxon>Bacillati</taxon>
        <taxon>Actinomycetota</taxon>
        <taxon>Actinomycetes</taxon>
        <taxon>Mycobacteriales</taxon>
        <taxon>Nocardiaceae</taxon>
        <taxon>Nocardia</taxon>
    </lineage>
</organism>
<dbReference type="OrthoDB" id="9884106at2"/>
<proteinExistence type="predicted"/>
<dbReference type="Proteomes" id="UP000252586">
    <property type="component" value="Unassembled WGS sequence"/>
</dbReference>
<sequence>MTEEPWRGHARVILDEAIENPASVGATLARVALDDSISGDELVQMAFYWIDQLAQADPGTLHLMAASRLSQLQRWSLELITARISGDTIETERLTRKLLARHFNESLEYLAVLVTFVGISLREDIPGE</sequence>
<reference evidence="1 2" key="1">
    <citation type="submission" date="2018-06" db="EMBL/GenBank/DDBJ databases">
        <title>Genomic Encyclopedia of Type Strains, Phase IV (KMG-IV): sequencing the most valuable type-strain genomes for metagenomic binning, comparative biology and taxonomic classification.</title>
        <authorList>
            <person name="Goeker M."/>
        </authorList>
    </citation>
    <scope>NUCLEOTIDE SEQUENCE [LARGE SCALE GENOMIC DNA]</scope>
    <source>
        <strain evidence="1 2">DSM 44599</strain>
    </source>
</reference>
<gene>
    <name evidence="1" type="ORF">DFR74_1385</name>
</gene>
<evidence type="ECO:0000313" key="2">
    <source>
        <dbReference type="Proteomes" id="UP000252586"/>
    </source>
</evidence>
<dbReference type="EMBL" id="QNRE01000038">
    <property type="protein sequence ID" value="RBO79531.1"/>
    <property type="molecule type" value="Genomic_DNA"/>
</dbReference>
<name>A0A366CVL5_9NOCA</name>
<protein>
    <submittedName>
        <fullName evidence="1">Uncharacterized protein</fullName>
    </submittedName>
</protein>
<evidence type="ECO:0000313" key="1">
    <source>
        <dbReference type="EMBL" id="RBO79531.1"/>
    </source>
</evidence>
<dbReference type="RefSeq" id="WP_067514713.1">
    <property type="nucleotide sequence ID" value="NZ_CP107943.1"/>
</dbReference>
<accession>A0A366CVL5</accession>
<keyword evidence="2" id="KW-1185">Reference proteome</keyword>
<comment type="caution">
    <text evidence="1">The sequence shown here is derived from an EMBL/GenBank/DDBJ whole genome shotgun (WGS) entry which is preliminary data.</text>
</comment>
<dbReference type="AlphaFoldDB" id="A0A366CVL5"/>